<accession>A0A8H7T185</accession>
<organism evidence="1 2">
    <name type="scientific">Cadophora malorum</name>
    <dbReference type="NCBI Taxonomy" id="108018"/>
    <lineage>
        <taxon>Eukaryota</taxon>
        <taxon>Fungi</taxon>
        <taxon>Dikarya</taxon>
        <taxon>Ascomycota</taxon>
        <taxon>Pezizomycotina</taxon>
        <taxon>Leotiomycetes</taxon>
        <taxon>Helotiales</taxon>
        <taxon>Ploettnerulaceae</taxon>
        <taxon>Cadophora</taxon>
    </lineage>
</organism>
<comment type="caution">
    <text evidence="1">The sequence shown here is derived from an EMBL/GenBank/DDBJ whole genome shotgun (WGS) entry which is preliminary data.</text>
</comment>
<sequence>MVQMAVFEEVGRQAAETEKQSRKHYSEIWLDSVDLGPDFKPDIRSRGKRQAFLKAESDMVFRIHKNKRMKARGGENKYSMPIEEAVFWAVVGPGHGDFTEEFI</sequence>
<keyword evidence="2" id="KW-1185">Reference proteome</keyword>
<name>A0A8H7T185_9HELO</name>
<protein>
    <submittedName>
        <fullName evidence="1">Uncharacterized protein</fullName>
    </submittedName>
</protein>
<gene>
    <name evidence="1" type="ORF">IFR04_014141</name>
</gene>
<proteinExistence type="predicted"/>
<reference evidence="1" key="1">
    <citation type="submission" date="2021-02" db="EMBL/GenBank/DDBJ databases">
        <title>Genome sequence Cadophora malorum strain M34.</title>
        <authorList>
            <person name="Stefanovic E."/>
            <person name="Vu D."/>
            <person name="Scully C."/>
            <person name="Dijksterhuis J."/>
            <person name="Roader J."/>
            <person name="Houbraken J."/>
        </authorList>
    </citation>
    <scope>NUCLEOTIDE SEQUENCE</scope>
    <source>
        <strain evidence="1">M34</strain>
    </source>
</reference>
<evidence type="ECO:0000313" key="2">
    <source>
        <dbReference type="Proteomes" id="UP000664132"/>
    </source>
</evidence>
<dbReference type="AlphaFoldDB" id="A0A8H7T185"/>
<dbReference type="OrthoDB" id="3543786at2759"/>
<evidence type="ECO:0000313" key="1">
    <source>
        <dbReference type="EMBL" id="KAG4412710.1"/>
    </source>
</evidence>
<dbReference type="Proteomes" id="UP000664132">
    <property type="component" value="Unassembled WGS sequence"/>
</dbReference>
<dbReference type="EMBL" id="JAFJYH010000359">
    <property type="protein sequence ID" value="KAG4412710.1"/>
    <property type="molecule type" value="Genomic_DNA"/>
</dbReference>